<evidence type="ECO:0000313" key="5">
    <source>
        <dbReference type="Proteomes" id="UP000326458"/>
    </source>
</evidence>
<dbReference type="InterPro" id="IPR016180">
    <property type="entry name" value="Ribosomal_uL16_dom"/>
</dbReference>
<dbReference type="CDD" id="cd01433">
    <property type="entry name" value="Ribosomal_L16_L10e"/>
    <property type="match status" value="1"/>
</dbReference>
<dbReference type="AlphaFoldDB" id="A0A5N3V5P9"/>
<dbReference type="PIRSF" id="PIRSF005590">
    <property type="entry name" value="Ribosomal_L10"/>
    <property type="match status" value="1"/>
</dbReference>
<dbReference type="Pfam" id="PF00252">
    <property type="entry name" value="Ribosomal_L16"/>
    <property type="match status" value="1"/>
</dbReference>
<evidence type="ECO:0000256" key="1">
    <source>
        <dbReference type="ARBA" id="ARBA00008931"/>
    </source>
</evidence>
<evidence type="ECO:0000256" key="3">
    <source>
        <dbReference type="ARBA" id="ARBA00023274"/>
    </source>
</evidence>
<dbReference type="SUPFAM" id="SSF54686">
    <property type="entry name" value="Ribosomal protein L16p/L10e"/>
    <property type="match status" value="1"/>
</dbReference>
<evidence type="ECO:0000256" key="2">
    <source>
        <dbReference type="ARBA" id="ARBA00022980"/>
    </source>
</evidence>
<keyword evidence="5" id="KW-1185">Reference proteome</keyword>
<comment type="similarity">
    <text evidence="1">Belongs to the universal ribosomal protein uL16 family.</text>
</comment>
<dbReference type="GO" id="GO:0015934">
    <property type="term" value="C:large ribosomal subunit"/>
    <property type="evidence" value="ECO:0007669"/>
    <property type="project" value="UniProtKB-ARBA"/>
</dbReference>
<dbReference type="Gene3D" id="3.90.1170.10">
    <property type="entry name" value="Ribosomal protein L10e/L16"/>
    <property type="match status" value="1"/>
</dbReference>
<dbReference type="InterPro" id="IPR036920">
    <property type="entry name" value="Ribosomal_uL16_sf"/>
</dbReference>
<reference evidence="4 5" key="1">
    <citation type="submission" date="2019-06" db="EMBL/GenBank/DDBJ databases">
        <title>Discovery of a novel chromosome fission-fusion reversal in muntjac.</title>
        <authorList>
            <person name="Mudd A.B."/>
            <person name="Bredeson J.V."/>
            <person name="Baum R."/>
            <person name="Hockemeyer D."/>
            <person name="Rokhsar D.S."/>
        </authorList>
    </citation>
    <scope>NUCLEOTIDE SEQUENCE [LARGE SCALE GENOMIC DNA]</scope>
    <source>
        <strain evidence="4">UTSW_UCB_Mm</strain>
        <tissue evidence="4">Fibroblast cell line</tissue>
    </source>
</reference>
<dbReference type="GO" id="GO:0003735">
    <property type="term" value="F:structural constituent of ribosome"/>
    <property type="evidence" value="ECO:0007669"/>
    <property type="project" value="InterPro"/>
</dbReference>
<gene>
    <name evidence="4" type="ORF">FD754_021301</name>
</gene>
<organism evidence="4 5">
    <name type="scientific">Muntiacus muntjak</name>
    <name type="common">Barking deer</name>
    <name type="synonym">Indian muntjac</name>
    <dbReference type="NCBI Taxonomy" id="9888"/>
    <lineage>
        <taxon>Eukaryota</taxon>
        <taxon>Metazoa</taxon>
        <taxon>Chordata</taxon>
        <taxon>Craniata</taxon>
        <taxon>Vertebrata</taxon>
        <taxon>Euteleostomi</taxon>
        <taxon>Mammalia</taxon>
        <taxon>Eutheria</taxon>
        <taxon>Laurasiatheria</taxon>
        <taxon>Artiodactyla</taxon>
        <taxon>Ruminantia</taxon>
        <taxon>Pecora</taxon>
        <taxon>Cervidae</taxon>
        <taxon>Muntiacinae</taxon>
        <taxon>Muntiacus</taxon>
    </lineage>
</organism>
<dbReference type="InterPro" id="IPR047873">
    <property type="entry name" value="Ribosomal_uL16"/>
</dbReference>
<dbReference type="Proteomes" id="UP000326458">
    <property type="component" value="Unassembled WGS sequence"/>
</dbReference>
<proteinExistence type="inferred from homology"/>
<dbReference type="PANTHER" id="PTHR11726">
    <property type="entry name" value="60S RIBOSOMAL PROTEIN L10"/>
    <property type="match status" value="1"/>
</dbReference>
<keyword evidence="3" id="KW-0687">Ribonucleoprotein</keyword>
<name>A0A5N3V5P9_MUNMU</name>
<protein>
    <submittedName>
        <fullName evidence="4">Uncharacterized protein</fullName>
    </submittedName>
</protein>
<sequence>MGHCPALYYWYDKKEPYVKSCFCQGVPDAKIHFPLCGHMVSGECEQLSSDALEAAPICANKYMAKSYGKDDFHIQVWLHPFLICINKMLPCARAPRLQTGMCCDFGKPQGLVVRAHTSQNKEHVIEALHRAKFKFLGHQKPTSPRSRDLLNGCGVKYTPLDKRWALHSRETWQNPLLAHAHQ</sequence>
<dbReference type="EMBL" id="VCEA01000003">
    <property type="protein sequence ID" value="KAB0344375.1"/>
    <property type="molecule type" value="Genomic_DNA"/>
</dbReference>
<evidence type="ECO:0000313" key="4">
    <source>
        <dbReference type="EMBL" id="KAB0344375.1"/>
    </source>
</evidence>
<comment type="caution">
    <text evidence="4">The sequence shown here is derived from an EMBL/GenBank/DDBJ whole genome shotgun (WGS) entry which is preliminary data.</text>
</comment>
<dbReference type="GO" id="GO:0006412">
    <property type="term" value="P:translation"/>
    <property type="evidence" value="ECO:0007669"/>
    <property type="project" value="InterPro"/>
</dbReference>
<accession>A0A5N3V5P9</accession>
<keyword evidence="2" id="KW-0689">Ribosomal protein</keyword>
<dbReference type="InterPro" id="IPR001197">
    <property type="entry name" value="Ribosomal_uL16_euk_arch"/>
</dbReference>